<evidence type="ECO:0000256" key="3">
    <source>
        <dbReference type="ARBA" id="ARBA00022722"/>
    </source>
</evidence>
<dbReference type="Gene3D" id="3.30.920.30">
    <property type="entry name" value="Hypothetical protein"/>
    <property type="match status" value="1"/>
</dbReference>
<keyword evidence="2" id="KW-1277">Toxin-antitoxin system</keyword>
<dbReference type="InterPro" id="IPR038570">
    <property type="entry name" value="HicA_sf"/>
</dbReference>
<reference evidence="8 9" key="1">
    <citation type="journal article" date="2019" name="Appl. Microbiol. Biotechnol.">
        <title>Uncovering carbohydrate metabolism through a genotype-phenotype association study of 56 lactic acid bacteria genomes.</title>
        <authorList>
            <person name="Buron-Moles G."/>
            <person name="Chailyan A."/>
            <person name="Dolejs I."/>
            <person name="Forster J."/>
            <person name="Miks M.H."/>
        </authorList>
    </citation>
    <scope>NUCLEOTIDE SEQUENCE [LARGE SCALE GENOMIC DNA]</scope>
    <source>
        <strain evidence="8 9">ATCC 4005</strain>
    </source>
</reference>
<gene>
    <name evidence="8" type="ORF">C5L32_002093</name>
</gene>
<dbReference type="SUPFAM" id="SSF54786">
    <property type="entry name" value="YcfA/nrd intein domain"/>
    <property type="match status" value="1"/>
</dbReference>
<dbReference type="EMBL" id="PUFP01000015">
    <property type="protein sequence ID" value="TDG80499.1"/>
    <property type="molecule type" value="Genomic_DNA"/>
</dbReference>
<evidence type="ECO:0008006" key="10">
    <source>
        <dbReference type="Google" id="ProtNLM"/>
    </source>
</evidence>
<dbReference type="GeneID" id="301149185"/>
<keyword evidence="6" id="KW-0694">RNA-binding</keyword>
<dbReference type="Proteomes" id="UP000295181">
    <property type="component" value="Unassembled WGS sequence"/>
</dbReference>
<sequence>MKRKRLLQLFERHGWYLYRHGGNHDIWTNGKEKEVIPRHPNINEWLARDLIRKHQLR</sequence>
<keyword evidence="4" id="KW-0255">Endonuclease</keyword>
<evidence type="ECO:0000256" key="7">
    <source>
        <dbReference type="ARBA" id="ARBA00023016"/>
    </source>
</evidence>
<protein>
    <recommendedName>
        <fullName evidence="10">Addiction module toxin, HicA family</fullName>
    </recommendedName>
</protein>
<accession>A0A4R5NT77</accession>
<evidence type="ECO:0000313" key="8">
    <source>
        <dbReference type="EMBL" id="TDG80499.1"/>
    </source>
</evidence>
<dbReference type="RefSeq" id="WP_013727116.1">
    <property type="nucleotide sequence ID" value="NZ_AZDM01000033.1"/>
</dbReference>
<evidence type="ECO:0000256" key="1">
    <source>
        <dbReference type="ARBA" id="ARBA00006620"/>
    </source>
</evidence>
<evidence type="ECO:0000256" key="5">
    <source>
        <dbReference type="ARBA" id="ARBA00022801"/>
    </source>
</evidence>
<comment type="caution">
    <text evidence="8">The sequence shown here is derived from an EMBL/GenBank/DDBJ whole genome shotgun (WGS) entry which is preliminary data.</text>
</comment>
<dbReference type="GO" id="GO:0004519">
    <property type="term" value="F:endonuclease activity"/>
    <property type="evidence" value="ECO:0007669"/>
    <property type="project" value="UniProtKB-KW"/>
</dbReference>
<dbReference type="InterPro" id="IPR012933">
    <property type="entry name" value="HicA_mRNA_interferase"/>
</dbReference>
<dbReference type="AlphaFoldDB" id="A0A4R5NT77"/>
<dbReference type="GO" id="GO:0016787">
    <property type="term" value="F:hydrolase activity"/>
    <property type="evidence" value="ECO:0007669"/>
    <property type="project" value="UniProtKB-KW"/>
</dbReference>
<dbReference type="GO" id="GO:0003729">
    <property type="term" value="F:mRNA binding"/>
    <property type="evidence" value="ECO:0007669"/>
    <property type="project" value="InterPro"/>
</dbReference>
<name>A0A4R5NT77_LENBU</name>
<evidence type="ECO:0000256" key="2">
    <source>
        <dbReference type="ARBA" id="ARBA00022649"/>
    </source>
</evidence>
<keyword evidence="3" id="KW-0540">Nuclease</keyword>
<organism evidence="8 9">
    <name type="scientific">Lentilactobacillus buchneri DSM 20057</name>
    <dbReference type="NCBI Taxonomy" id="1423728"/>
    <lineage>
        <taxon>Bacteria</taxon>
        <taxon>Bacillati</taxon>
        <taxon>Bacillota</taxon>
        <taxon>Bacilli</taxon>
        <taxon>Lactobacillales</taxon>
        <taxon>Lactobacillaceae</taxon>
        <taxon>Lentilactobacillus</taxon>
    </lineage>
</organism>
<evidence type="ECO:0000256" key="4">
    <source>
        <dbReference type="ARBA" id="ARBA00022759"/>
    </source>
</evidence>
<keyword evidence="5" id="KW-0378">Hydrolase</keyword>
<keyword evidence="7" id="KW-0346">Stress response</keyword>
<comment type="similarity">
    <text evidence="1">Belongs to the HicA mRNA interferase family.</text>
</comment>
<evidence type="ECO:0000256" key="6">
    <source>
        <dbReference type="ARBA" id="ARBA00022884"/>
    </source>
</evidence>
<dbReference type="Pfam" id="PF07927">
    <property type="entry name" value="HicA_toxin"/>
    <property type="match status" value="1"/>
</dbReference>
<evidence type="ECO:0000313" key="9">
    <source>
        <dbReference type="Proteomes" id="UP000295181"/>
    </source>
</evidence>
<proteinExistence type="inferred from homology"/>